<dbReference type="PROSITE" id="PS50893">
    <property type="entry name" value="ABC_TRANSPORTER_2"/>
    <property type="match status" value="2"/>
</dbReference>
<dbReference type="SMART" id="SM00382">
    <property type="entry name" value="AAA"/>
    <property type="match status" value="2"/>
</dbReference>
<proteinExistence type="predicted"/>
<dbReference type="InterPro" id="IPR032781">
    <property type="entry name" value="ABC_tran_Xtn"/>
</dbReference>
<dbReference type="InterPro" id="IPR003439">
    <property type="entry name" value="ABC_transporter-like_ATP-bd"/>
</dbReference>
<dbReference type="Proteomes" id="UP000027100">
    <property type="component" value="Unassembled WGS sequence"/>
</dbReference>
<organism evidence="6 7">
    <name type="scientific">Hyphomonas polymorpha PS728</name>
    <dbReference type="NCBI Taxonomy" id="1280954"/>
    <lineage>
        <taxon>Bacteria</taxon>
        <taxon>Pseudomonadati</taxon>
        <taxon>Pseudomonadota</taxon>
        <taxon>Alphaproteobacteria</taxon>
        <taxon>Hyphomonadales</taxon>
        <taxon>Hyphomonadaceae</taxon>
        <taxon>Hyphomonas</taxon>
    </lineage>
</organism>
<gene>
    <name evidence="6" type="ORF">HPO_00495</name>
</gene>
<dbReference type="Pfam" id="PF12848">
    <property type="entry name" value="ABC_tran_Xtn"/>
    <property type="match status" value="1"/>
</dbReference>
<dbReference type="FunFam" id="3.40.50.300:FF:000011">
    <property type="entry name" value="Putative ABC transporter ATP-binding component"/>
    <property type="match status" value="1"/>
</dbReference>
<evidence type="ECO:0000313" key="6">
    <source>
        <dbReference type="EMBL" id="KDA00462.1"/>
    </source>
</evidence>
<feature type="coiled-coil region" evidence="4">
    <location>
        <begin position="577"/>
        <end position="628"/>
    </location>
</feature>
<dbReference type="EMBL" id="ARYM01000001">
    <property type="protein sequence ID" value="KDA00462.1"/>
    <property type="molecule type" value="Genomic_DNA"/>
</dbReference>
<evidence type="ECO:0000259" key="5">
    <source>
        <dbReference type="PROSITE" id="PS50893"/>
    </source>
</evidence>
<feature type="domain" description="ABC transporter" evidence="5">
    <location>
        <begin position="325"/>
        <end position="541"/>
    </location>
</feature>
<dbReference type="Pfam" id="PF00005">
    <property type="entry name" value="ABC_tran"/>
    <property type="match status" value="2"/>
</dbReference>
<dbReference type="AlphaFoldDB" id="A0A062VL95"/>
<dbReference type="STRING" id="1280954.HPO_00495"/>
<comment type="caution">
    <text evidence="6">The sequence shown here is derived from an EMBL/GenBank/DDBJ whole genome shotgun (WGS) entry which is preliminary data.</text>
</comment>
<dbReference type="InterPro" id="IPR017871">
    <property type="entry name" value="ABC_transporter-like_CS"/>
</dbReference>
<name>A0A062VL95_9PROT</name>
<dbReference type="PATRIC" id="fig|1280954.3.peg.104"/>
<dbReference type="eggNOG" id="COG0488">
    <property type="taxonomic scope" value="Bacteria"/>
</dbReference>
<dbReference type="PANTHER" id="PTHR19211">
    <property type="entry name" value="ATP-BINDING TRANSPORT PROTEIN-RELATED"/>
    <property type="match status" value="1"/>
</dbReference>
<evidence type="ECO:0000256" key="3">
    <source>
        <dbReference type="ARBA" id="ARBA00022840"/>
    </source>
</evidence>
<keyword evidence="4" id="KW-0175">Coiled coil</keyword>
<dbReference type="InterPro" id="IPR050611">
    <property type="entry name" value="ABCF"/>
</dbReference>
<dbReference type="InterPro" id="IPR027417">
    <property type="entry name" value="P-loop_NTPase"/>
</dbReference>
<protein>
    <submittedName>
        <fullName evidence="6">ABC transporter ATP-binding protein</fullName>
    </submittedName>
</protein>
<keyword evidence="1" id="KW-0677">Repeat</keyword>
<keyword evidence="7" id="KW-1185">Reference proteome</keyword>
<dbReference type="CDD" id="cd03221">
    <property type="entry name" value="ABCF_EF-3"/>
    <property type="match status" value="2"/>
</dbReference>
<dbReference type="Gene3D" id="3.40.50.300">
    <property type="entry name" value="P-loop containing nucleotide triphosphate hydrolases"/>
    <property type="match status" value="2"/>
</dbReference>
<keyword evidence="3 6" id="KW-0067">ATP-binding</keyword>
<dbReference type="InterPro" id="IPR003593">
    <property type="entry name" value="AAA+_ATPase"/>
</dbReference>
<reference evidence="6 7" key="1">
    <citation type="journal article" date="2014" name="Antonie Van Leeuwenhoek">
        <title>Hyphomonas beringensis sp. nov. and Hyphomonas chukchiensis sp. nov., isolated from surface seawater of the Bering Sea and Chukchi Sea.</title>
        <authorList>
            <person name="Li C."/>
            <person name="Lai Q."/>
            <person name="Li G."/>
            <person name="Dong C."/>
            <person name="Wang J."/>
            <person name="Liao Y."/>
            <person name="Shao Z."/>
        </authorList>
    </citation>
    <scope>NUCLEOTIDE SEQUENCE [LARGE SCALE GENOMIC DNA]</scope>
    <source>
        <strain evidence="6 7">PS728</strain>
    </source>
</reference>
<evidence type="ECO:0000256" key="2">
    <source>
        <dbReference type="ARBA" id="ARBA00022741"/>
    </source>
</evidence>
<evidence type="ECO:0000256" key="1">
    <source>
        <dbReference type="ARBA" id="ARBA00022737"/>
    </source>
</evidence>
<dbReference type="GO" id="GO:0005524">
    <property type="term" value="F:ATP binding"/>
    <property type="evidence" value="ECO:0007669"/>
    <property type="project" value="UniProtKB-KW"/>
</dbReference>
<evidence type="ECO:0000256" key="4">
    <source>
        <dbReference type="SAM" id="Coils"/>
    </source>
</evidence>
<dbReference type="GO" id="GO:0016887">
    <property type="term" value="F:ATP hydrolysis activity"/>
    <property type="evidence" value="ECO:0007669"/>
    <property type="project" value="InterPro"/>
</dbReference>
<feature type="domain" description="ABC transporter" evidence="5">
    <location>
        <begin position="14"/>
        <end position="258"/>
    </location>
</feature>
<dbReference type="PROSITE" id="PS00211">
    <property type="entry name" value="ABC_TRANSPORTER_1"/>
    <property type="match status" value="1"/>
</dbReference>
<sequence length="645" mass="71130">MPFAPQQGKARRMLEIRNLDYRVEARPLFDAASARISAGWKVGLIGRNGTGKSTLLRLIREEIAAPARDSAIRLQNGARLGWVAQEVAPTDQTILDVVLEADAERHALMLESETATDPDRIGDIHARLLDIDAWSAEARASEILMGLGFTHADLSRATREFSGGWRMRAAIAGALFAQPDLLLLDEPTNYLDLEGAAWLEGYLRRYPNTVLIVSHDREMLNRSVTHTMALEHRKLTITPGGYDDWLKLRAAKLAQLESQKTKQDKDRAHLQSFVDRFRAKASKARQAQSRIKMLEKMQEISIPLEERTAPFNFPASETVLAPPLLEIEDADMGYGPQAVILRGVRLRIDPDDRVAIIGTNGQGKTTLVKSIAERLPLLAGKRRMPKKVEIGYFSQDQLDELTIGDTVLEHVMRALPADTPVAKQRSVAAQLGFSHEKVETKVEKLSGGEKVRLILGLIGLQKPQILILDEPTSHLDIDSREALIYALNDFAGAVLLITHDVYLAEATADQLWLVKAGKVAPYDGDLADYRVLVMSSDREKAAPAKAAVIEEAPADKAEQRRRASQAREAAAPLKKKADAAEKAFEKANARIKTIDAELSKTGLSPQKMTELSIERGKLEAEAAKAETEWLTALDAYEAAVKEAVG</sequence>
<evidence type="ECO:0000313" key="7">
    <source>
        <dbReference type="Proteomes" id="UP000027100"/>
    </source>
</evidence>
<dbReference type="PANTHER" id="PTHR19211:SF14">
    <property type="entry name" value="ATP-BINDING CASSETTE SUB-FAMILY F MEMBER 1"/>
    <property type="match status" value="1"/>
</dbReference>
<accession>A0A062VL95</accession>
<dbReference type="SUPFAM" id="SSF52540">
    <property type="entry name" value="P-loop containing nucleoside triphosphate hydrolases"/>
    <property type="match status" value="2"/>
</dbReference>
<keyword evidence="2" id="KW-0547">Nucleotide-binding</keyword>